<evidence type="ECO:0000313" key="3">
    <source>
        <dbReference type="EMBL" id="SKB41339.1"/>
    </source>
</evidence>
<feature type="domain" description="Calcineurin-like phosphoesterase" evidence="2">
    <location>
        <begin position="108"/>
        <end position="326"/>
    </location>
</feature>
<keyword evidence="1" id="KW-0472">Membrane</keyword>
<protein>
    <submittedName>
        <fullName evidence="3">Calcineurin-like phosphoesterase</fullName>
    </submittedName>
</protein>
<dbReference type="EMBL" id="FUZF01000001">
    <property type="protein sequence ID" value="SKB41339.1"/>
    <property type="molecule type" value="Genomic_DNA"/>
</dbReference>
<organism evidence="3 4">
    <name type="scientific">Sphingobacterium nematocida</name>
    <dbReference type="NCBI Taxonomy" id="1513896"/>
    <lineage>
        <taxon>Bacteria</taxon>
        <taxon>Pseudomonadati</taxon>
        <taxon>Bacteroidota</taxon>
        <taxon>Sphingobacteriia</taxon>
        <taxon>Sphingobacteriales</taxon>
        <taxon>Sphingobacteriaceae</taxon>
        <taxon>Sphingobacterium</taxon>
    </lineage>
</organism>
<dbReference type="InterPro" id="IPR029052">
    <property type="entry name" value="Metallo-depent_PP-like"/>
</dbReference>
<dbReference type="Gene3D" id="3.60.21.10">
    <property type="match status" value="1"/>
</dbReference>
<dbReference type="AlphaFoldDB" id="A0A1T5B2L3"/>
<evidence type="ECO:0000313" key="4">
    <source>
        <dbReference type="Proteomes" id="UP000190150"/>
    </source>
</evidence>
<keyword evidence="1" id="KW-0812">Transmembrane</keyword>
<keyword evidence="1" id="KW-1133">Transmembrane helix</keyword>
<dbReference type="RefSeq" id="WP_079640749.1">
    <property type="nucleotide sequence ID" value="NZ_FUZF01000001.1"/>
</dbReference>
<dbReference type="GO" id="GO:0016787">
    <property type="term" value="F:hydrolase activity"/>
    <property type="evidence" value="ECO:0007669"/>
    <property type="project" value="InterPro"/>
</dbReference>
<evidence type="ECO:0000256" key="1">
    <source>
        <dbReference type="SAM" id="Phobius"/>
    </source>
</evidence>
<dbReference type="Proteomes" id="UP000190150">
    <property type="component" value="Unassembled WGS sequence"/>
</dbReference>
<proteinExistence type="predicted"/>
<dbReference type="InterPro" id="IPR004843">
    <property type="entry name" value="Calcineurin-like_PHP"/>
</dbReference>
<dbReference type="Pfam" id="PF00149">
    <property type="entry name" value="Metallophos"/>
    <property type="match status" value="1"/>
</dbReference>
<dbReference type="PANTHER" id="PTHR46546">
    <property type="entry name" value="SHEWANELLA-LIKE PROTEIN PHOSPHATASE 1"/>
    <property type="match status" value="1"/>
</dbReference>
<accession>A0A1T5B2L3</accession>
<sequence length="374" mass="42897">MTKRSGYYIYTVLFLVLNFIYPSTGFTSYLQRESEPDSLLSEAPHIFIQDSGSFKLVWVEAGVRREATDSKNDKSTAAHLLGFSPYAHFQYLQTEEYVQQSEFNGIKRFLAISDIHGNDSTYRHFLRSHGVIDSKDNWIYGDGHLIVLGDILDRGDAVTEALWLTFKLEEQALRLGGRVHFLAGNHESMVLYNDVRYVNPKYVKAADIMGVEFRKWFGHSSILGVWLRKRPIMITINDNLFVHAGVSNAILQNSYSKDEINSSFRNKLFTVDSLIRIDDQRLDLLRFTDGPLWYRGYFKKDRNPLAEIDSALQYYGTERMIIGHTPGDRVRTLQQGKVIAIDSYLQGGNKGEILLYDNGKFFRGFSDGSILELH</sequence>
<dbReference type="SUPFAM" id="SSF56300">
    <property type="entry name" value="Metallo-dependent phosphatases"/>
    <property type="match status" value="1"/>
</dbReference>
<name>A0A1T5B2L3_9SPHI</name>
<gene>
    <name evidence="3" type="ORF">SAMN05660841_00403</name>
</gene>
<reference evidence="4" key="1">
    <citation type="submission" date="2017-02" db="EMBL/GenBank/DDBJ databases">
        <authorList>
            <person name="Varghese N."/>
            <person name="Submissions S."/>
        </authorList>
    </citation>
    <scope>NUCLEOTIDE SEQUENCE [LARGE SCALE GENOMIC DNA]</scope>
    <source>
        <strain evidence="4">DSM 24091</strain>
    </source>
</reference>
<dbReference type="STRING" id="1513896.SAMN05660841_00403"/>
<evidence type="ECO:0000259" key="2">
    <source>
        <dbReference type="Pfam" id="PF00149"/>
    </source>
</evidence>
<feature type="transmembrane region" description="Helical" evidence="1">
    <location>
        <begin position="7"/>
        <end position="30"/>
    </location>
</feature>
<dbReference type="PANTHER" id="PTHR46546:SF4">
    <property type="entry name" value="SHEWANELLA-LIKE PROTEIN PHOSPHATASE 1"/>
    <property type="match status" value="1"/>
</dbReference>
<keyword evidence="4" id="KW-1185">Reference proteome</keyword>
<dbReference type="OrthoDB" id="7550081at2"/>